<dbReference type="EMBL" id="RYER01000016">
    <property type="protein sequence ID" value="RUO16625.1"/>
    <property type="molecule type" value="Genomic_DNA"/>
</dbReference>
<dbReference type="RefSeq" id="WP_003669059.1">
    <property type="nucleotide sequence ID" value="NZ_CP010900.1"/>
</dbReference>
<evidence type="ECO:0000313" key="1">
    <source>
        <dbReference type="EMBL" id="RUO16625.1"/>
    </source>
</evidence>
<name>A0ABY0BKD0_MORCA</name>
<accession>A0ABY0BKD0</accession>
<protein>
    <submittedName>
        <fullName evidence="1">Uncharacterized protein</fullName>
    </submittedName>
</protein>
<proteinExistence type="predicted"/>
<keyword evidence="2" id="KW-1185">Reference proteome</keyword>
<organism evidence="1 2">
    <name type="scientific">Moraxella catarrhalis</name>
    <name type="common">Branhamella catarrhalis</name>
    <dbReference type="NCBI Taxonomy" id="480"/>
    <lineage>
        <taxon>Bacteria</taxon>
        <taxon>Pseudomonadati</taxon>
        <taxon>Pseudomonadota</taxon>
        <taxon>Gammaproteobacteria</taxon>
        <taxon>Moraxellales</taxon>
        <taxon>Moraxellaceae</taxon>
        <taxon>Moraxella</taxon>
    </lineage>
</organism>
<comment type="caution">
    <text evidence="1">The sequence shown here is derived from an EMBL/GenBank/DDBJ whole genome shotgun (WGS) entry which is preliminary data.</text>
</comment>
<evidence type="ECO:0000313" key="2">
    <source>
        <dbReference type="Proteomes" id="UP000268436"/>
    </source>
</evidence>
<sequence length="222" mass="26373">MKLQIIECKTELTINELSNVISSIKPFDKYKLIDKNFYNKTFEAVYYEEYLRQEKIVDSDGKENIIDLIHYINQKFIFTEIDSRVFLIVYEPSRYSKHLHEYLNKIFGLKLSYSTKKLMLNEIITNLSKFDNLVILKARFNEISLNKHSKCSLEITSTKNALVDFANTFGEVYYDLTKIKVSFLYETKITLEIYKNGNVIISKNLLNERDFIPFFIRQVLYN</sequence>
<reference evidence="1 2" key="1">
    <citation type="submission" date="2018-12" db="EMBL/GenBank/DDBJ databases">
        <title>Persistence of Moraxella catarrhalis in Chronic Obstructive Pulmonary Disease and Regulation of the Hag/MID Adhesin.</title>
        <authorList>
            <person name="Murphy T."/>
            <person name="Zhao X."/>
            <person name="Vyas G."/>
            <person name="Aluvathingal J."/>
            <person name="Nadendla S."/>
            <person name="Tallon L."/>
            <person name="Tettelin H."/>
        </authorList>
    </citation>
    <scope>NUCLEOTIDE SEQUENCE [LARGE SCALE GENOMIC DNA]</scope>
    <source>
        <strain evidence="1 2">173P27B1</strain>
    </source>
</reference>
<gene>
    <name evidence="1" type="ORF">EJK54_0414</name>
</gene>
<dbReference type="Proteomes" id="UP000268436">
    <property type="component" value="Unassembled WGS sequence"/>
</dbReference>